<evidence type="ECO:0000256" key="1">
    <source>
        <dbReference type="ARBA" id="ARBA00022737"/>
    </source>
</evidence>
<organism evidence="4 7">
    <name type="scientific">Didymodactylos carnosus</name>
    <dbReference type="NCBI Taxonomy" id="1234261"/>
    <lineage>
        <taxon>Eukaryota</taxon>
        <taxon>Metazoa</taxon>
        <taxon>Spiralia</taxon>
        <taxon>Gnathifera</taxon>
        <taxon>Rotifera</taxon>
        <taxon>Eurotatoria</taxon>
        <taxon>Bdelloidea</taxon>
        <taxon>Philodinida</taxon>
        <taxon>Philodinidae</taxon>
        <taxon>Didymodactylos</taxon>
    </lineage>
</organism>
<dbReference type="InterPro" id="IPR011042">
    <property type="entry name" value="6-blade_b-propeller_TolB-like"/>
</dbReference>
<dbReference type="EMBL" id="CAJNOK010009743">
    <property type="protein sequence ID" value="CAF1097300.1"/>
    <property type="molecule type" value="Genomic_DNA"/>
</dbReference>
<dbReference type="CDD" id="cd05819">
    <property type="entry name" value="NHL"/>
    <property type="match status" value="1"/>
</dbReference>
<reference evidence="4" key="1">
    <citation type="submission" date="2021-02" db="EMBL/GenBank/DDBJ databases">
        <authorList>
            <person name="Nowell W R."/>
        </authorList>
    </citation>
    <scope>NUCLEOTIDE SEQUENCE</scope>
</reference>
<dbReference type="PROSITE" id="PS51125">
    <property type="entry name" value="NHL"/>
    <property type="match status" value="1"/>
</dbReference>
<dbReference type="Proteomes" id="UP000681722">
    <property type="component" value="Unassembled WGS sequence"/>
</dbReference>
<dbReference type="EMBL" id="CAJOBC010062624">
    <property type="protein sequence ID" value="CAF4215034.1"/>
    <property type="molecule type" value="Genomic_DNA"/>
</dbReference>
<accession>A0A815H5N3</accession>
<evidence type="ECO:0000313" key="3">
    <source>
        <dbReference type="EMBL" id="CAF1097300.1"/>
    </source>
</evidence>
<dbReference type="InterPro" id="IPR001258">
    <property type="entry name" value="NHL_repeat"/>
</dbReference>
<evidence type="ECO:0000313" key="6">
    <source>
        <dbReference type="EMBL" id="CAF4215034.1"/>
    </source>
</evidence>
<dbReference type="OrthoDB" id="10039644at2759"/>
<evidence type="ECO:0000313" key="5">
    <source>
        <dbReference type="EMBL" id="CAF3858790.1"/>
    </source>
</evidence>
<dbReference type="AlphaFoldDB" id="A0A815H5N3"/>
<evidence type="ECO:0000313" key="7">
    <source>
        <dbReference type="Proteomes" id="UP000663829"/>
    </source>
</evidence>
<sequence>MSTDEYFAFPHLNCAGITGSYWNSDALLVVSRTYVINGIYIKNDVLYIADSSGVILKTTSPLNSTSPYATTSVVSTGLVSPNAPIIDSQGYMYIPDFGNFRVFKYFNATYYGVIAGITGVSGASLNQLNSAYALAFDSTESNIFVSDNWNSRVLIFSVNSTMGTNGTLIAGGNGSGYSTNQLYVPLSLAYDSVSNFLYTCNPYGHTVSQWVPGASNGTFIIGTSNIAGSTPTTLNTPQSLIMDQYQNLYVTDEANSRIMMYCAGFYANGGIQILTFSYHPKFIALDSSMNIYLIEEYGTQVFKHAKL</sequence>
<comment type="caution">
    <text evidence="4">The sequence shown here is derived from an EMBL/GenBank/DDBJ whole genome shotgun (WGS) entry which is preliminary data.</text>
</comment>
<evidence type="ECO:0000313" key="4">
    <source>
        <dbReference type="EMBL" id="CAF1347741.1"/>
    </source>
</evidence>
<dbReference type="SUPFAM" id="SSF101898">
    <property type="entry name" value="NHL repeat"/>
    <property type="match status" value="1"/>
</dbReference>
<dbReference type="Proteomes" id="UP000682733">
    <property type="component" value="Unassembled WGS sequence"/>
</dbReference>
<dbReference type="Proteomes" id="UP000677228">
    <property type="component" value="Unassembled WGS sequence"/>
</dbReference>
<feature type="repeat" description="NHL" evidence="2">
    <location>
        <begin position="115"/>
        <end position="159"/>
    </location>
</feature>
<evidence type="ECO:0008006" key="8">
    <source>
        <dbReference type="Google" id="ProtNLM"/>
    </source>
</evidence>
<evidence type="ECO:0000256" key="2">
    <source>
        <dbReference type="PROSITE-ProRule" id="PRU00504"/>
    </source>
</evidence>
<dbReference type="EMBL" id="CAJOBA010009761">
    <property type="protein sequence ID" value="CAF3858790.1"/>
    <property type="molecule type" value="Genomic_DNA"/>
</dbReference>
<keyword evidence="7" id="KW-1185">Reference proteome</keyword>
<dbReference type="Proteomes" id="UP000663829">
    <property type="component" value="Unassembled WGS sequence"/>
</dbReference>
<keyword evidence="1" id="KW-0677">Repeat</keyword>
<gene>
    <name evidence="4" type="ORF">GPM918_LOCUS30750</name>
    <name evidence="3" type="ORF">OVA965_LOCUS19117</name>
    <name evidence="6" type="ORF">SRO942_LOCUS31376</name>
    <name evidence="5" type="ORF">TMI583_LOCUS19130</name>
</gene>
<protein>
    <recommendedName>
        <fullName evidence="8">NHL repeat containing protein</fullName>
    </recommendedName>
</protein>
<proteinExistence type="predicted"/>
<dbReference type="EMBL" id="CAJNOQ010014748">
    <property type="protein sequence ID" value="CAF1347741.1"/>
    <property type="molecule type" value="Genomic_DNA"/>
</dbReference>
<dbReference type="Gene3D" id="2.120.10.30">
    <property type="entry name" value="TolB, C-terminal domain"/>
    <property type="match status" value="1"/>
</dbReference>
<name>A0A815H5N3_9BILA</name>